<dbReference type="Proteomes" id="UP001196413">
    <property type="component" value="Unassembled WGS sequence"/>
</dbReference>
<comment type="caution">
    <text evidence="1">The sequence shown here is derived from an EMBL/GenBank/DDBJ whole genome shotgun (WGS) entry which is preliminary data.</text>
</comment>
<dbReference type="AlphaFoldDB" id="A0AAD5QXK1"/>
<accession>A0AAD5QXK1</accession>
<gene>
    <name evidence="1" type="ORF">KIN20_026320</name>
</gene>
<organism evidence="1 2">
    <name type="scientific">Parelaphostrongylus tenuis</name>
    <name type="common">Meningeal worm</name>
    <dbReference type="NCBI Taxonomy" id="148309"/>
    <lineage>
        <taxon>Eukaryota</taxon>
        <taxon>Metazoa</taxon>
        <taxon>Ecdysozoa</taxon>
        <taxon>Nematoda</taxon>
        <taxon>Chromadorea</taxon>
        <taxon>Rhabditida</taxon>
        <taxon>Rhabditina</taxon>
        <taxon>Rhabditomorpha</taxon>
        <taxon>Strongyloidea</taxon>
        <taxon>Metastrongylidae</taxon>
        <taxon>Parelaphostrongylus</taxon>
    </lineage>
</organism>
<proteinExistence type="predicted"/>
<protein>
    <submittedName>
        <fullName evidence="1">Uncharacterized protein</fullName>
    </submittedName>
</protein>
<keyword evidence="2" id="KW-1185">Reference proteome</keyword>
<dbReference type="EMBL" id="JAHQIW010005377">
    <property type="protein sequence ID" value="KAJ1365862.1"/>
    <property type="molecule type" value="Genomic_DNA"/>
</dbReference>
<reference evidence="1" key="1">
    <citation type="submission" date="2021-06" db="EMBL/GenBank/DDBJ databases">
        <title>Parelaphostrongylus tenuis whole genome reference sequence.</title>
        <authorList>
            <person name="Garwood T.J."/>
            <person name="Larsen P.A."/>
            <person name="Fountain-Jones N.M."/>
            <person name="Garbe J.R."/>
            <person name="Macchietto M.G."/>
            <person name="Kania S.A."/>
            <person name="Gerhold R.W."/>
            <person name="Richards J.E."/>
            <person name="Wolf T.M."/>
        </authorList>
    </citation>
    <scope>NUCLEOTIDE SEQUENCE</scope>
    <source>
        <strain evidence="1">MNPRO001-30</strain>
        <tissue evidence="1">Meninges</tissue>
    </source>
</reference>
<evidence type="ECO:0000313" key="2">
    <source>
        <dbReference type="Proteomes" id="UP001196413"/>
    </source>
</evidence>
<name>A0AAD5QXK1_PARTN</name>
<evidence type="ECO:0000313" key="1">
    <source>
        <dbReference type="EMBL" id="KAJ1365862.1"/>
    </source>
</evidence>
<sequence length="85" mass="9760">MDKGLMKCVQEYKFKAHSSLLVARMNQLCLSVGRNQCTMTMKDLMLYEQLAYMVRLPGIWKVLVHNCSRGMMDGKDGIFEISLPL</sequence>